<dbReference type="NCBIfam" id="TIGR01764">
    <property type="entry name" value="excise"/>
    <property type="match status" value="1"/>
</dbReference>
<dbReference type="AlphaFoldDB" id="A0A419T2C2"/>
<protein>
    <recommendedName>
        <fullName evidence="5">Excisionase</fullName>
    </recommendedName>
</protein>
<organism evidence="3 4">
    <name type="scientific">Lacrimispora algidixylanolytica</name>
    <dbReference type="NCBI Taxonomy" id="94868"/>
    <lineage>
        <taxon>Bacteria</taxon>
        <taxon>Bacillati</taxon>
        <taxon>Bacillota</taxon>
        <taxon>Clostridia</taxon>
        <taxon>Lachnospirales</taxon>
        <taxon>Lachnospiraceae</taxon>
        <taxon>Lacrimispora</taxon>
    </lineage>
</organism>
<proteinExistence type="predicted"/>
<keyword evidence="4" id="KW-1185">Reference proteome</keyword>
<evidence type="ECO:0000259" key="2">
    <source>
        <dbReference type="Pfam" id="PF12728"/>
    </source>
</evidence>
<dbReference type="GO" id="GO:0003677">
    <property type="term" value="F:DNA binding"/>
    <property type="evidence" value="ECO:0007669"/>
    <property type="project" value="InterPro"/>
</dbReference>
<comment type="caution">
    <text evidence="3">The sequence shown here is derived from an EMBL/GenBank/DDBJ whole genome shotgun (WGS) entry which is preliminary data.</text>
</comment>
<dbReference type="InterPro" id="IPR041657">
    <property type="entry name" value="HTH_17"/>
</dbReference>
<feature type="domain" description="PBP" evidence="1">
    <location>
        <begin position="109"/>
        <end position="293"/>
    </location>
</feature>
<dbReference type="RefSeq" id="WP_120196851.1">
    <property type="nucleotide sequence ID" value="NZ_MCIA01000016.1"/>
</dbReference>
<dbReference type="Pfam" id="PF12728">
    <property type="entry name" value="HTH_17"/>
    <property type="match status" value="1"/>
</dbReference>
<evidence type="ECO:0000259" key="1">
    <source>
        <dbReference type="Pfam" id="PF12727"/>
    </source>
</evidence>
<dbReference type="Pfam" id="PF12727">
    <property type="entry name" value="PBP_like"/>
    <property type="match status" value="1"/>
</dbReference>
<evidence type="ECO:0000313" key="4">
    <source>
        <dbReference type="Proteomes" id="UP000284277"/>
    </source>
</evidence>
<evidence type="ECO:0008006" key="5">
    <source>
        <dbReference type="Google" id="ProtNLM"/>
    </source>
</evidence>
<dbReference type="Proteomes" id="UP000284277">
    <property type="component" value="Unassembled WGS sequence"/>
</dbReference>
<name>A0A419T2C2_9FIRM</name>
<dbReference type="InterPro" id="IPR024370">
    <property type="entry name" value="PBP_domain"/>
</dbReference>
<reference evidence="3 4" key="1">
    <citation type="submission" date="2016-08" db="EMBL/GenBank/DDBJ databases">
        <title>A new outlook on sporulation: Clostridium algidixylanolyticum.</title>
        <authorList>
            <person name="Poppleton D.I."/>
            <person name="Gribaldo S."/>
        </authorList>
    </citation>
    <scope>NUCLEOTIDE SEQUENCE [LARGE SCALE GENOMIC DNA]</scope>
    <source>
        <strain evidence="3 4">SPL73</strain>
    </source>
</reference>
<sequence length="322" mass="36195">MEKIYTPQEVADRLQIKKATVYELIKRGELKATKIGRQIRVSQEQLDVYLKGSTGQDISTTVEESLPPVTDIPRFTAVSGGQQTDYLLNTSGLIISSQESRVVELLRSHLSKNQGNLPILHSYMNDYNSLYSLYYEKTHLALTCFFSQEKEETGKQIKNLMPGKEIAVLSVCRLSWGFYVKKGNPLKFRSIHDLIRPEIRFLNRELGSGLRMCLDSSLLEEKIKRTAIRGYENDCLSHMSAANAVASGAADISIGDISLLASYPQLESIPFAHAYLNFVFLKSDLEHPAFQSIYHGVNSEEFKSGLLHFEGYDIKSTGNLSI</sequence>
<accession>A0A419T2C2</accession>
<feature type="domain" description="Helix-turn-helix" evidence="2">
    <location>
        <begin position="5"/>
        <end position="51"/>
    </location>
</feature>
<dbReference type="InterPro" id="IPR010093">
    <property type="entry name" value="SinI_DNA-bd"/>
</dbReference>
<gene>
    <name evidence="3" type="ORF">BET01_19430</name>
</gene>
<dbReference type="OrthoDB" id="9804758at2"/>
<dbReference type="PANTHER" id="PTHR38431:SF1">
    <property type="entry name" value="BLL2305 PROTEIN"/>
    <property type="match status" value="1"/>
</dbReference>
<evidence type="ECO:0000313" key="3">
    <source>
        <dbReference type="EMBL" id="RKD31700.1"/>
    </source>
</evidence>
<dbReference type="PANTHER" id="PTHR38431">
    <property type="entry name" value="BLL2305 PROTEIN"/>
    <property type="match status" value="1"/>
</dbReference>
<dbReference type="EMBL" id="MCIA01000016">
    <property type="protein sequence ID" value="RKD31700.1"/>
    <property type="molecule type" value="Genomic_DNA"/>
</dbReference>